<dbReference type="EMBL" id="LDPH01000046">
    <property type="protein sequence ID" value="KLV17826.1"/>
    <property type="molecule type" value="Genomic_DNA"/>
</dbReference>
<gene>
    <name evidence="2" type="ORF">ABW02_24465</name>
</gene>
<evidence type="ECO:0000313" key="3">
    <source>
        <dbReference type="Proteomes" id="UP000036045"/>
    </source>
</evidence>
<accession>A0A0J1HVT7</accession>
<dbReference type="InterPro" id="IPR036679">
    <property type="entry name" value="FlgN-like_sf"/>
</dbReference>
<keyword evidence="3" id="KW-1185">Reference proteome</keyword>
<name>A0A0J1HVT7_NIACI</name>
<organism evidence="2 3">
    <name type="scientific">Niallia circulans</name>
    <name type="common">Bacillus circulans</name>
    <dbReference type="NCBI Taxonomy" id="1397"/>
    <lineage>
        <taxon>Bacteria</taxon>
        <taxon>Bacillati</taxon>
        <taxon>Bacillota</taxon>
        <taxon>Bacilli</taxon>
        <taxon>Bacillales</taxon>
        <taxon>Bacillaceae</taxon>
        <taxon>Niallia</taxon>
    </lineage>
</organism>
<sequence>MQIETIEASLNDILSLHEDLLKLSFEKKDILIKGDTDQLRAITGKEQKLIKAIQKKDQELQWNCNGFIGSEQKQTTLDDVIKTVDDQTKDILMEIKQKLVEVLGLIKTQNETNQQLINQSLQFIEVSLDLLKPDIDTYNYNRSESKTSYEKERYSIFESKV</sequence>
<dbReference type="Proteomes" id="UP000036045">
    <property type="component" value="Unassembled WGS sequence"/>
</dbReference>
<dbReference type="GO" id="GO:0044780">
    <property type="term" value="P:bacterial-type flagellum assembly"/>
    <property type="evidence" value="ECO:0007669"/>
    <property type="project" value="InterPro"/>
</dbReference>
<dbReference type="Gene3D" id="1.20.58.300">
    <property type="entry name" value="FlgN-like"/>
    <property type="match status" value="1"/>
</dbReference>
<evidence type="ECO:0000256" key="1">
    <source>
        <dbReference type="ARBA" id="ARBA00022795"/>
    </source>
</evidence>
<keyword evidence="1" id="KW-1005">Bacterial flagellum biogenesis</keyword>
<dbReference type="SUPFAM" id="SSF140566">
    <property type="entry name" value="FlgN-like"/>
    <property type="match status" value="1"/>
</dbReference>
<evidence type="ECO:0008006" key="4">
    <source>
        <dbReference type="Google" id="ProtNLM"/>
    </source>
</evidence>
<dbReference type="OrthoDB" id="2381500at2"/>
<dbReference type="PATRIC" id="fig|1397.4.peg.4410"/>
<evidence type="ECO:0000313" key="2">
    <source>
        <dbReference type="EMBL" id="KLV17826.1"/>
    </source>
</evidence>
<proteinExistence type="predicted"/>
<comment type="caution">
    <text evidence="2">The sequence shown here is derived from an EMBL/GenBank/DDBJ whole genome shotgun (WGS) entry which is preliminary data.</text>
</comment>
<dbReference type="InterPro" id="IPR007809">
    <property type="entry name" value="FlgN-like"/>
</dbReference>
<dbReference type="Pfam" id="PF05130">
    <property type="entry name" value="FlgN"/>
    <property type="match status" value="1"/>
</dbReference>
<protein>
    <recommendedName>
        <fullName evidence="4">FlgN protein</fullName>
    </recommendedName>
</protein>
<dbReference type="AlphaFoldDB" id="A0A0J1HVT7"/>
<reference evidence="2 3" key="1">
    <citation type="submission" date="2015-05" db="EMBL/GenBank/DDBJ databases">
        <title>Whole genome sequence and identification of bacterial endophytes from Costus igneus.</title>
        <authorList>
            <person name="Lee Y.P."/>
            <person name="Gan H.M."/>
            <person name="Eng W."/>
            <person name="Wheatley M.S."/>
            <person name="Caraballo A."/>
            <person name="Polter S."/>
            <person name="Savka M.A."/>
            <person name="Hudson A.O."/>
        </authorList>
    </citation>
    <scope>NUCLEOTIDE SEQUENCE [LARGE SCALE GENOMIC DNA]</scope>
    <source>
        <strain evidence="2 3">RIT379</strain>
    </source>
</reference>
<dbReference type="RefSeq" id="WP_047944772.1">
    <property type="nucleotide sequence ID" value="NZ_JBANBP010000127.1"/>
</dbReference>